<reference evidence="1" key="1">
    <citation type="submission" date="2023-03" db="EMBL/GenBank/DDBJ databases">
        <title>Massive genome expansion in bonnet fungi (Mycena s.s.) driven by repeated elements and novel gene families across ecological guilds.</title>
        <authorList>
            <consortium name="Lawrence Berkeley National Laboratory"/>
            <person name="Harder C.B."/>
            <person name="Miyauchi S."/>
            <person name="Viragh M."/>
            <person name="Kuo A."/>
            <person name="Thoen E."/>
            <person name="Andreopoulos B."/>
            <person name="Lu D."/>
            <person name="Skrede I."/>
            <person name="Drula E."/>
            <person name="Henrissat B."/>
            <person name="Morin E."/>
            <person name="Kohler A."/>
            <person name="Barry K."/>
            <person name="LaButti K."/>
            <person name="Morin E."/>
            <person name="Salamov A."/>
            <person name="Lipzen A."/>
            <person name="Mereny Z."/>
            <person name="Hegedus B."/>
            <person name="Baldrian P."/>
            <person name="Stursova M."/>
            <person name="Weitz H."/>
            <person name="Taylor A."/>
            <person name="Grigoriev I.V."/>
            <person name="Nagy L.G."/>
            <person name="Martin F."/>
            <person name="Kauserud H."/>
        </authorList>
    </citation>
    <scope>NUCLEOTIDE SEQUENCE</scope>
    <source>
        <strain evidence="1">9284</strain>
    </source>
</reference>
<gene>
    <name evidence="1" type="ORF">FB45DRAFT_799398</name>
</gene>
<protein>
    <recommendedName>
        <fullName evidence="3">F-box domain-containing protein</fullName>
    </recommendedName>
</protein>
<dbReference type="AlphaFoldDB" id="A0AAD7BGM9"/>
<feature type="non-terminal residue" evidence="1">
    <location>
        <position position="124"/>
    </location>
</feature>
<comment type="caution">
    <text evidence="1">The sequence shown here is derived from an EMBL/GenBank/DDBJ whole genome shotgun (WGS) entry which is preliminary data.</text>
</comment>
<evidence type="ECO:0000313" key="1">
    <source>
        <dbReference type="EMBL" id="KAJ7620158.1"/>
    </source>
</evidence>
<evidence type="ECO:0008006" key="3">
    <source>
        <dbReference type="Google" id="ProtNLM"/>
    </source>
</evidence>
<name>A0AAD7BGM9_9AGAR</name>
<evidence type="ECO:0000313" key="2">
    <source>
        <dbReference type="Proteomes" id="UP001221142"/>
    </source>
</evidence>
<organism evidence="1 2">
    <name type="scientific">Roridomyces roridus</name>
    <dbReference type="NCBI Taxonomy" id="1738132"/>
    <lineage>
        <taxon>Eukaryota</taxon>
        <taxon>Fungi</taxon>
        <taxon>Dikarya</taxon>
        <taxon>Basidiomycota</taxon>
        <taxon>Agaricomycotina</taxon>
        <taxon>Agaricomycetes</taxon>
        <taxon>Agaricomycetidae</taxon>
        <taxon>Agaricales</taxon>
        <taxon>Marasmiineae</taxon>
        <taxon>Mycenaceae</taxon>
        <taxon>Roridomyces</taxon>
    </lineage>
</organism>
<sequence length="124" mass="13781">MSESPCPGLLKSNEAPPDTEIPLIRAFLSQQQSRLDALDSQIAGSLSADIELLTQRHAIADRIQAHAAVLSSLRRVPAELWSKIFLVVPSTRRAGNTSRSIPPWRLGHICNFWRDVAVSNPFLW</sequence>
<dbReference type="Proteomes" id="UP001221142">
    <property type="component" value="Unassembled WGS sequence"/>
</dbReference>
<dbReference type="EMBL" id="JARKIF010000017">
    <property type="protein sequence ID" value="KAJ7620158.1"/>
    <property type="molecule type" value="Genomic_DNA"/>
</dbReference>
<accession>A0AAD7BGM9</accession>
<keyword evidence="2" id="KW-1185">Reference proteome</keyword>
<proteinExistence type="predicted"/>